<evidence type="ECO:0000256" key="4">
    <source>
        <dbReference type="ARBA" id="ARBA00022475"/>
    </source>
</evidence>
<evidence type="ECO:0000256" key="6">
    <source>
        <dbReference type="ARBA" id="ARBA00022989"/>
    </source>
</evidence>
<dbReference type="Proteomes" id="UP001596084">
    <property type="component" value="Unassembled WGS sequence"/>
</dbReference>
<dbReference type="CDD" id="cd06261">
    <property type="entry name" value="TM_PBP2"/>
    <property type="match status" value="1"/>
</dbReference>
<dbReference type="InterPro" id="IPR035906">
    <property type="entry name" value="MetI-like_sf"/>
</dbReference>
<evidence type="ECO:0000256" key="3">
    <source>
        <dbReference type="ARBA" id="ARBA00022448"/>
    </source>
</evidence>
<dbReference type="Pfam" id="PF00528">
    <property type="entry name" value="BPD_transp_1"/>
    <property type="match status" value="1"/>
</dbReference>
<feature type="transmembrane region" description="Helical" evidence="8">
    <location>
        <begin position="101"/>
        <end position="125"/>
    </location>
</feature>
<evidence type="ECO:0000256" key="5">
    <source>
        <dbReference type="ARBA" id="ARBA00022692"/>
    </source>
</evidence>
<dbReference type="PANTHER" id="PTHR42929:SF5">
    <property type="entry name" value="ABC TRANSPORTER PERMEASE PROTEIN"/>
    <property type="match status" value="1"/>
</dbReference>
<sequence length="283" mass="30914">MSGTSRAPWLLSAPAFVLFACLLLVPLALTAVLSFQMFDHATGVKNSFTLAHYAAVLTDDYYHAIFWRTLWISALTTLICVLVGAPEAYVLSRMRSPWRSILLLVVLAPLLVSVVVRAFGWSMLLGPEGLVNQVVRAVGLPPMRILYTEAAVVIALVHVMLPFMVIPVWTSLQKLDPGVEDAALSLRASHFTTVRRVIFPQVLPGVLSGSLIVFGLSASAFAIPGLLGGRRLKMVATVVYDEYLHELNWPLGAAIALTLLLANLALMLSYNRVLERSYKKAMG</sequence>
<name>A0ABW0Q8B2_9BURK</name>
<reference evidence="11" key="1">
    <citation type="journal article" date="2019" name="Int. J. Syst. Evol. Microbiol.">
        <title>The Global Catalogue of Microorganisms (GCM) 10K type strain sequencing project: providing services to taxonomists for standard genome sequencing and annotation.</title>
        <authorList>
            <consortium name="The Broad Institute Genomics Platform"/>
            <consortium name="The Broad Institute Genome Sequencing Center for Infectious Disease"/>
            <person name="Wu L."/>
            <person name="Ma J."/>
        </authorList>
    </citation>
    <scope>NUCLEOTIDE SEQUENCE [LARGE SCALE GENOMIC DNA]</scope>
    <source>
        <strain evidence="11">CGMCC 4.7277</strain>
    </source>
</reference>
<evidence type="ECO:0000256" key="2">
    <source>
        <dbReference type="ARBA" id="ARBA00007069"/>
    </source>
</evidence>
<evidence type="ECO:0000256" key="7">
    <source>
        <dbReference type="ARBA" id="ARBA00023136"/>
    </source>
</evidence>
<protein>
    <submittedName>
        <fullName evidence="10">ABC transporter permease</fullName>
    </submittedName>
</protein>
<keyword evidence="4" id="KW-1003">Cell membrane</keyword>
<dbReference type="Gene3D" id="1.10.3720.10">
    <property type="entry name" value="MetI-like"/>
    <property type="match status" value="1"/>
</dbReference>
<feature type="transmembrane region" description="Helical" evidence="8">
    <location>
        <begin position="205"/>
        <end position="227"/>
    </location>
</feature>
<comment type="caution">
    <text evidence="10">The sequence shown here is derived from an EMBL/GenBank/DDBJ whole genome shotgun (WGS) entry which is preliminary data.</text>
</comment>
<dbReference type="RefSeq" id="WP_157090200.1">
    <property type="nucleotide sequence ID" value="NZ_JBHSMX010000011.1"/>
</dbReference>
<organism evidence="10 11">
    <name type="scientific">Polaromonas jejuensis</name>
    <dbReference type="NCBI Taxonomy" id="457502"/>
    <lineage>
        <taxon>Bacteria</taxon>
        <taxon>Pseudomonadati</taxon>
        <taxon>Pseudomonadota</taxon>
        <taxon>Betaproteobacteria</taxon>
        <taxon>Burkholderiales</taxon>
        <taxon>Comamonadaceae</taxon>
        <taxon>Polaromonas</taxon>
    </lineage>
</organism>
<keyword evidence="11" id="KW-1185">Reference proteome</keyword>
<keyword evidence="3 8" id="KW-0813">Transport</keyword>
<keyword evidence="5 8" id="KW-0812">Transmembrane</keyword>
<dbReference type="PROSITE" id="PS50928">
    <property type="entry name" value="ABC_TM1"/>
    <property type="match status" value="1"/>
</dbReference>
<dbReference type="SUPFAM" id="SSF161098">
    <property type="entry name" value="MetI-like"/>
    <property type="match status" value="1"/>
</dbReference>
<evidence type="ECO:0000259" key="9">
    <source>
        <dbReference type="PROSITE" id="PS50928"/>
    </source>
</evidence>
<dbReference type="PANTHER" id="PTHR42929">
    <property type="entry name" value="INNER MEMBRANE ABC TRANSPORTER PERMEASE PROTEIN YDCU-RELATED-RELATED"/>
    <property type="match status" value="1"/>
</dbReference>
<dbReference type="InterPro" id="IPR000515">
    <property type="entry name" value="MetI-like"/>
</dbReference>
<dbReference type="EMBL" id="JBHSMX010000011">
    <property type="protein sequence ID" value="MFC5520549.1"/>
    <property type="molecule type" value="Genomic_DNA"/>
</dbReference>
<accession>A0ABW0Q8B2</accession>
<feature type="domain" description="ABC transmembrane type-1" evidence="9">
    <location>
        <begin position="66"/>
        <end position="270"/>
    </location>
</feature>
<evidence type="ECO:0000256" key="8">
    <source>
        <dbReference type="RuleBase" id="RU363032"/>
    </source>
</evidence>
<feature type="transmembrane region" description="Helical" evidence="8">
    <location>
        <begin position="145"/>
        <end position="166"/>
    </location>
</feature>
<evidence type="ECO:0000313" key="11">
    <source>
        <dbReference type="Proteomes" id="UP001596084"/>
    </source>
</evidence>
<keyword evidence="6 8" id="KW-1133">Transmembrane helix</keyword>
<gene>
    <name evidence="10" type="ORF">ACFPP7_06425</name>
</gene>
<evidence type="ECO:0000313" key="10">
    <source>
        <dbReference type="EMBL" id="MFC5520549.1"/>
    </source>
</evidence>
<keyword evidence="7 8" id="KW-0472">Membrane</keyword>
<comment type="subcellular location">
    <subcellularLocation>
        <location evidence="1 8">Cell membrane</location>
        <topology evidence="1 8">Multi-pass membrane protein</topology>
    </subcellularLocation>
</comment>
<proteinExistence type="inferred from homology"/>
<dbReference type="PROSITE" id="PS51257">
    <property type="entry name" value="PROKAR_LIPOPROTEIN"/>
    <property type="match status" value="1"/>
</dbReference>
<evidence type="ECO:0000256" key="1">
    <source>
        <dbReference type="ARBA" id="ARBA00004651"/>
    </source>
</evidence>
<feature type="transmembrane region" description="Helical" evidence="8">
    <location>
        <begin position="247"/>
        <end position="270"/>
    </location>
</feature>
<feature type="transmembrane region" description="Helical" evidence="8">
    <location>
        <begin position="65"/>
        <end position="89"/>
    </location>
</feature>
<comment type="similarity">
    <text evidence="2">Belongs to the binding-protein-dependent transport system permease family. CysTW subfamily.</text>
</comment>